<comment type="caution">
    <text evidence="1">The sequence shown here is derived from an EMBL/GenBank/DDBJ whole genome shotgun (WGS) entry which is preliminary data.</text>
</comment>
<reference evidence="1 2" key="1">
    <citation type="submission" date="2009-01" db="EMBL/GenBank/DDBJ databases">
        <authorList>
            <person name="Fulton L."/>
            <person name="Clifton S."/>
            <person name="Fulton B."/>
            <person name="Xu J."/>
            <person name="Minx P."/>
            <person name="Pepin K.H."/>
            <person name="Johnson M."/>
            <person name="Bhonagiri V."/>
            <person name="Nash W.E."/>
            <person name="Mardis E.R."/>
            <person name="Wilson R.K."/>
        </authorList>
    </citation>
    <scope>NUCLEOTIDE SEQUENCE [LARGE SCALE GENOMIC DNA]</scope>
    <source>
        <strain evidence="1 2">DSM 5476</strain>
    </source>
</reference>
<dbReference type="STRING" id="537013.CLOSTMETH_03729"/>
<dbReference type="HOGENOM" id="CLU_1093009_0_0_9"/>
<dbReference type="eggNOG" id="ENOG5032VIE">
    <property type="taxonomic scope" value="Bacteria"/>
</dbReference>
<evidence type="ECO:0000313" key="1">
    <source>
        <dbReference type="EMBL" id="EEG28680.1"/>
    </source>
</evidence>
<evidence type="ECO:0000313" key="2">
    <source>
        <dbReference type="Proteomes" id="UP000003340"/>
    </source>
</evidence>
<keyword evidence="2" id="KW-1185">Reference proteome</keyword>
<dbReference type="EMBL" id="ACEC01000128">
    <property type="protein sequence ID" value="EEG28680.1"/>
    <property type="molecule type" value="Genomic_DNA"/>
</dbReference>
<dbReference type="AlphaFoldDB" id="C0EIN4"/>
<protein>
    <submittedName>
        <fullName evidence="1">Uncharacterized protein</fullName>
    </submittedName>
</protein>
<gene>
    <name evidence="1" type="ORF">CLOSTMETH_03729</name>
</gene>
<reference evidence="1 2" key="2">
    <citation type="submission" date="2009-02" db="EMBL/GenBank/DDBJ databases">
        <title>Draft genome sequence of Clostridium methylpentosum (DSM 5476).</title>
        <authorList>
            <person name="Sudarsanam P."/>
            <person name="Ley R."/>
            <person name="Guruge J."/>
            <person name="Turnbaugh P.J."/>
            <person name="Mahowald M."/>
            <person name="Liep D."/>
            <person name="Gordon J."/>
        </authorList>
    </citation>
    <scope>NUCLEOTIDE SEQUENCE [LARGE SCALE GENOMIC DNA]</scope>
    <source>
        <strain evidence="1 2">DSM 5476</strain>
    </source>
</reference>
<proteinExistence type="predicted"/>
<accession>C0EIN4</accession>
<sequence length="258" mass="27575">MEFTLEQRENYAGRCSDRRSSIEFGYYTRRQMRALYPSGGYAVSGEVGFVGKNPIGTAETSAGKLPVYAAGSHNPWTHSVRGYVAAEGDRFLGVVKNVLVIRVLLVLVVLAVVSVSIFAAVNWNGGQGTAPTNGLEIDPGASDWNESSLTNRGGASKGIAVPGYPSISIAANTREVQISLLNPEENPCYFTFELVLQETGESLYTSQAVPPGQAIREVTLSRGLPAGEYPATIRITTNALDDQTPMNGANVETKLIVS</sequence>
<dbReference type="Proteomes" id="UP000003340">
    <property type="component" value="Unassembled WGS sequence"/>
</dbReference>
<name>C0EIN4_9FIRM</name>
<organism evidence="1 2">
    <name type="scientific">[Clostridium] methylpentosum DSM 5476</name>
    <dbReference type="NCBI Taxonomy" id="537013"/>
    <lineage>
        <taxon>Bacteria</taxon>
        <taxon>Bacillati</taxon>
        <taxon>Bacillota</taxon>
        <taxon>Clostridia</taxon>
        <taxon>Eubacteriales</taxon>
        <taxon>Oscillospiraceae</taxon>
        <taxon>Oscillospiraceae incertae sedis</taxon>
    </lineage>
</organism>